<evidence type="ECO:0000256" key="2">
    <source>
        <dbReference type="SAM" id="SignalP"/>
    </source>
</evidence>
<evidence type="ECO:0008006" key="5">
    <source>
        <dbReference type="Google" id="ProtNLM"/>
    </source>
</evidence>
<keyword evidence="1" id="KW-0175">Coiled coil</keyword>
<evidence type="ECO:0000313" key="3">
    <source>
        <dbReference type="EMBL" id="CAJ0778737.1"/>
    </source>
</evidence>
<keyword evidence="2" id="KW-0732">Signal</keyword>
<sequence length="175" mass="17941">MGVAAVVPMVITAVAAAASTYSAVSSANAQKAASAYQAQVAQNNATIAGMNANAEIEKGNQQVQAAQEQAAQHQGMIRAVMGASGLDLNSGSALRNQEGMAQIDQMNQATITSNAARAAWNYRNSGANFGAESQLDMMRGNEAATASYLSGFSSMLSGAGTFARQYYGMQNSGAL</sequence>
<comment type="caution">
    <text evidence="3">The sequence shown here is derived from an EMBL/GenBank/DDBJ whole genome shotgun (WGS) entry which is preliminary data.</text>
</comment>
<name>A0ABN9IFZ1_9RALS</name>
<dbReference type="Proteomes" id="UP001189616">
    <property type="component" value="Unassembled WGS sequence"/>
</dbReference>
<organism evidence="3 4">
    <name type="scientific">Ralstonia condita</name>
    <dbReference type="NCBI Taxonomy" id="3058600"/>
    <lineage>
        <taxon>Bacteria</taxon>
        <taxon>Pseudomonadati</taxon>
        <taxon>Pseudomonadota</taxon>
        <taxon>Betaproteobacteria</taxon>
        <taxon>Burkholderiales</taxon>
        <taxon>Burkholderiaceae</taxon>
        <taxon>Ralstonia</taxon>
    </lineage>
</organism>
<evidence type="ECO:0000313" key="4">
    <source>
        <dbReference type="Proteomes" id="UP001189616"/>
    </source>
</evidence>
<proteinExistence type="predicted"/>
<dbReference type="Pfam" id="PF24072">
    <property type="entry name" value="T7_gp14"/>
    <property type="match status" value="1"/>
</dbReference>
<feature type="coiled-coil region" evidence="1">
    <location>
        <begin position="49"/>
        <end position="76"/>
    </location>
</feature>
<evidence type="ECO:0000256" key="1">
    <source>
        <dbReference type="SAM" id="Coils"/>
    </source>
</evidence>
<accession>A0ABN9IFZ1</accession>
<keyword evidence="4" id="KW-1185">Reference proteome</keyword>
<dbReference type="RefSeq" id="WP_316655435.1">
    <property type="nucleotide sequence ID" value="NZ_CATYWO010000001.1"/>
</dbReference>
<reference evidence="3 4" key="1">
    <citation type="submission" date="2023-07" db="EMBL/GenBank/DDBJ databases">
        <authorList>
            <person name="Peeters C."/>
        </authorList>
    </citation>
    <scope>NUCLEOTIDE SEQUENCE [LARGE SCALE GENOMIC DNA]</scope>
    <source>
        <strain evidence="3 4">LMG 7141</strain>
    </source>
</reference>
<feature type="chain" id="PRO_5047238951" description="Internal virion protein B" evidence="2">
    <location>
        <begin position="18"/>
        <end position="175"/>
    </location>
</feature>
<dbReference type="InterPro" id="IPR038996">
    <property type="entry name" value="Gp14"/>
</dbReference>
<protein>
    <recommendedName>
        <fullName evidence="5">Internal virion protein B</fullName>
    </recommendedName>
</protein>
<dbReference type="EMBL" id="CATYWO010000001">
    <property type="protein sequence ID" value="CAJ0778737.1"/>
    <property type="molecule type" value="Genomic_DNA"/>
</dbReference>
<gene>
    <name evidence="3" type="ORF">LMG7141_00793</name>
</gene>
<feature type="signal peptide" evidence="2">
    <location>
        <begin position="1"/>
        <end position="17"/>
    </location>
</feature>